<keyword evidence="3" id="KW-1185">Reference proteome</keyword>
<evidence type="ECO:0000256" key="1">
    <source>
        <dbReference type="SAM" id="MobiDB-lite"/>
    </source>
</evidence>
<gene>
    <name evidence="2" type="ORF">BLNAU_3336</name>
</gene>
<dbReference type="Proteomes" id="UP001281761">
    <property type="component" value="Unassembled WGS sequence"/>
</dbReference>
<reference evidence="2 3" key="1">
    <citation type="journal article" date="2022" name="bioRxiv">
        <title>Genomics of Preaxostyla Flagellates Illuminates Evolutionary Transitions and the Path Towards Mitochondrial Loss.</title>
        <authorList>
            <person name="Novak L.V.F."/>
            <person name="Treitli S.C."/>
            <person name="Pyrih J."/>
            <person name="Halakuc P."/>
            <person name="Pipaliya S.V."/>
            <person name="Vacek V."/>
            <person name="Brzon O."/>
            <person name="Soukal P."/>
            <person name="Eme L."/>
            <person name="Dacks J.B."/>
            <person name="Karnkowska A."/>
            <person name="Elias M."/>
            <person name="Hampl V."/>
        </authorList>
    </citation>
    <scope>NUCLEOTIDE SEQUENCE [LARGE SCALE GENOMIC DNA]</scope>
    <source>
        <strain evidence="2">NAU3</strain>
        <tissue evidence="2">Gut</tissue>
    </source>
</reference>
<proteinExistence type="predicted"/>
<comment type="caution">
    <text evidence="2">The sequence shown here is derived from an EMBL/GenBank/DDBJ whole genome shotgun (WGS) entry which is preliminary data.</text>
</comment>
<sequence>MFVSVVPVAPSINTLRRRRGTDYYPSSKSTKTHQVLLIPPNPTHSPPFDVLPSDEASVKVKEKVNEEDEEKWTRVGGLLLGRRNRRIDRPTRTAQQHKRLSTVSTHTNLALYVL</sequence>
<evidence type="ECO:0000313" key="2">
    <source>
        <dbReference type="EMBL" id="KAK2961538.1"/>
    </source>
</evidence>
<feature type="region of interest" description="Disordered" evidence="1">
    <location>
        <begin position="19"/>
        <end position="52"/>
    </location>
</feature>
<feature type="compositionally biased region" description="Polar residues" evidence="1">
    <location>
        <begin position="24"/>
        <end position="33"/>
    </location>
</feature>
<evidence type="ECO:0000313" key="3">
    <source>
        <dbReference type="Proteomes" id="UP001281761"/>
    </source>
</evidence>
<accession>A0ABQ9YCW6</accession>
<name>A0ABQ9YCW6_9EUKA</name>
<protein>
    <submittedName>
        <fullName evidence="2">Uncharacterized protein</fullName>
    </submittedName>
</protein>
<dbReference type="EMBL" id="JARBJD010000015">
    <property type="protein sequence ID" value="KAK2961538.1"/>
    <property type="molecule type" value="Genomic_DNA"/>
</dbReference>
<organism evidence="2 3">
    <name type="scientific">Blattamonas nauphoetae</name>
    <dbReference type="NCBI Taxonomy" id="2049346"/>
    <lineage>
        <taxon>Eukaryota</taxon>
        <taxon>Metamonada</taxon>
        <taxon>Preaxostyla</taxon>
        <taxon>Oxymonadida</taxon>
        <taxon>Blattamonas</taxon>
    </lineage>
</organism>